<feature type="binding site" evidence="23">
    <location>
        <begin position="185"/>
        <end position="189"/>
    </location>
    <ligand>
        <name>substrate</name>
    </ligand>
</feature>
<feature type="binding site" evidence="23">
    <location>
        <begin position="79"/>
        <end position="83"/>
    </location>
    <ligand>
        <name>substrate</name>
    </ligand>
</feature>
<name>A0A914C8Q3_9BILA</name>
<evidence type="ECO:0000313" key="27">
    <source>
        <dbReference type="Proteomes" id="UP000887540"/>
    </source>
</evidence>
<keyword evidence="16" id="KW-0325">Glycoprotein</keyword>
<evidence type="ECO:0000256" key="24">
    <source>
        <dbReference type="PIRSR" id="PIRSR607754-2"/>
    </source>
</evidence>
<comment type="similarity">
    <text evidence="4">Belongs to the glycosyltransferase 16 (GT16) protein family.</text>
</comment>
<keyword evidence="10 24" id="KW-0479">Metal-binding</keyword>
<accession>A0A914C8Q3</accession>
<evidence type="ECO:0000256" key="18">
    <source>
        <dbReference type="ARBA" id="ARBA00029663"/>
    </source>
</evidence>
<dbReference type="Gene3D" id="3.90.550.10">
    <property type="entry name" value="Spore Coat Polysaccharide Biosynthesis Protein SpsA, Chain A"/>
    <property type="match status" value="1"/>
</dbReference>
<evidence type="ECO:0000256" key="9">
    <source>
        <dbReference type="ARBA" id="ARBA00022692"/>
    </source>
</evidence>
<evidence type="ECO:0000256" key="6">
    <source>
        <dbReference type="ARBA" id="ARBA00014817"/>
    </source>
</evidence>
<feature type="disulfide bond" evidence="25">
    <location>
        <begin position="291"/>
        <end position="314"/>
    </location>
</feature>
<evidence type="ECO:0000256" key="8">
    <source>
        <dbReference type="ARBA" id="ARBA00022679"/>
    </source>
</evidence>
<feature type="binding site" evidence="24">
    <location>
        <position position="217"/>
    </location>
    <ligand>
        <name>Mn(2+)</name>
        <dbReference type="ChEBI" id="CHEBI:29035"/>
    </ligand>
</feature>
<comment type="pathway">
    <text evidence="3">Protein modification; protein glycosylation.</text>
</comment>
<evidence type="ECO:0000256" key="19">
    <source>
        <dbReference type="ARBA" id="ARBA00031203"/>
    </source>
</evidence>
<feature type="compositionally biased region" description="Polar residues" evidence="26">
    <location>
        <begin position="1"/>
        <end position="16"/>
    </location>
</feature>
<keyword evidence="27" id="KW-1185">Reference proteome</keyword>
<dbReference type="GO" id="GO:0009312">
    <property type="term" value="P:oligosaccharide biosynthetic process"/>
    <property type="evidence" value="ECO:0007669"/>
    <property type="project" value="InterPro"/>
</dbReference>
<feature type="disulfide bond" evidence="25">
    <location>
        <begin position="335"/>
        <end position="342"/>
    </location>
</feature>
<feature type="region of interest" description="Disordered" evidence="26">
    <location>
        <begin position="1"/>
        <end position="29"/>
    </location>
</feature>
<keyword evidence="7" id="KW-0328">Glycosyltransferase</keyword>
<feature type="disulfide bond" evidence="25">
    <location>
        <begin position="296"/>
        <end position="395"/>
    </location>
</feature>
<dbReference type="PANTHER" id="PTHR12871:SF0">
    <property type="entry name" value="ALPHA-1,6-MANNOSYL-GLYCOPROTEIN 2-BETA-N-ACETYLGLUCOSAMINYLTRANSFERASE"/>
    <property type="match status" value="1"/>
</dbReference>
<dbReference type="GO" id="GO:0046872">
    <property type="term" value="F:metal ion binding"/>
    <property type="evidence" value="ECO:0007669"/>
    <property type="project" value="UniProtKB-KW"/>
</dbReference>
<evidence type="ECO:0000256" key="13">
    <source>
        <dbReference type="ARBA" id="ARBA00023034"/>
    </source>
</evidence>
<dbReference type="AlphaFoldDB" id="A0A914C8Q3"/>
<dbReference type="GO" id="GO:0005795">
    <property type="term" value="C:Golgi stack"/>
    <property type="evidence" value="ECO:0007669"/>
    <property type="project" value="InterPro"/>
</dbReference>
<keyword evidence="14" id="KW-0472">Membrane</keyword>
<dbReference type="Proteomes" id="UP000887540">
    <property type="component" value="Unplaced"/>
</dbReference>
<sequence length="443" mass="51119">MASYQGIQEQQPSAISSAGKGNKSKPKGDDLEDWRKLFISPVGMDQIVESINFLNSHHEVLNVNKFGPVNTSTVVIVVQVHERIEYLKYVISTLEKTRGIENALLVFSHDLSFEPINQLIRSIQFCRVIQIFYPYNIQIFSNTYPGQDPDDCPERISKDEAKSMGCNNWEFPDKYGHYRVAKVTQIKHHWWWKMNYVFDGIMAKYNLNTYVILLEEDHYVSPDFLHVFNLMIEHKKEFCDDCRVLCLGTYLKNYKNFQNDIDRLGVHPWFSSKYNMGMAINRETWDLIRNCSNFFCTYDDYNWDWTLLQVSLKCMPSKMRVIFAKAPRVMHIGDCGVHTHKCQPHDAAEKARSLFSQHNNSLFPTSLHVTDNSKRMLKPSKPNGGWGDVRDHKLCEANSFPLKVDPTLPLKAAVLHEVSDAVLSPPQTPLYNASKITKVDGVL</sequence>
<protein>
    <recommendedName>
        <fullName evidence="6">Alpha-1,6-mannosyl-glycoprotein 2-beta-N-acetylglucosaminyltransferase</fullName>
        <ecNumber evidence="5">2.4.1.143</ecNumber>
    </recommendedName>
    <alternativeName>
        <fullName evidence="21">Beta-1,2-N-acetylglucosaminyltransferase II</fullName>
    </alternativeName>
    <alternativeName>
        <fullName evidence="20">GlcNAc-T II</fullName>
    </alternativeName>
    <alternativeName>
        <fullName evidence="19">Mannoside acetylglucosaminyltransferase 2</fullName>
    </alternativeName>
    <alternativeName>
        <fullName evidence="18">N-glycosyl-oligosaccharide-glycoprotein N-acetylglucosaminyltransferase II</fullName>
    </alternativeName>
</protein>
<dbReference type="InterPro" id="IPR029044">
    <property type="entry name" value="Nucleotide-diphossugar_trans"/>
</dbReference>
<organism evidence="27 28">
    <name type="scientific">Acrobeloides nanus</name>
    <dbReference type="NCBI Taxonomy" id="290746"/>
    <lineage>
        <taxon>Eukaryota</taxon>
        <taxon>Metazoa</taxon>
        <taxon>Ecdysozoa</taxon>
        <taxon>Nematoda</taxon>
        <taxon>Chromadorea</taxon>
        <taxon>Rhabditida</taxon>
        <taxon>Tylenchina</taxon>
        <taxon>Cephalobomorpha</taxon>
        <taxon>Cephaloboidea</taxon>
        <taxon>Cephalobidae</taxon>
        <taxon>Acrobeloides</taxon>
    </lineage>
</organism>
<dbReference type="SUPFAM" id="SSF53448">
    <property type="entry name" value="Nucleotide-diphospho-sugar transferases"/>
    <property type="match status" value="1"/>
</dbReference>
<dbReference type="GO" id="GO:0006487">
    <property type="term" value="P:protein N-linked glycosylation"/>
    <property type="evidence" value="ECO:0007669"/>
    <property type="project" value="TreeGrafter"/>
</dbReference>
<evidence type="ECO:0000256" key="12">
    <source>
        <dbReference type="ARBA" id="ARBA00022989"/>
    </source>
</evidence>
<dbReference type="WBParaSite" id="ACRNAN_Path_597.g2231.t1">
    <property type="protein sequence ID" value="ACRNAN_Path_597.g2231.t1"/>
    <property type="gene ID" value="ACRNAN_Path_597.g2231"/>
</dbReference>
<feature type="disulfide bond" evidence="25">
    <location>
        <begin position="239"/>
        <end position="242"/>
    </location>
</feature>
<feature type="binding site" evidence="23">
    <location>
        <position position="110"/>
    </location>
    <ligand>
        <name>substrate</name>
    </ligand>
</feature>
<evidence type="ECO:0000313" key="28">
    <source>
        <dbReference type="WBParaSite" id="ACRNAN_Path_597.g2231.t1"/>
    </source>
</evidence>
<comment type="catalytic activity">
    <reaction evidence="22">
        <text>an N(4)-{beta-D-GlcNAc-(1-&gt;2)-alpha-D-Man-(1-&gt;3)-[alpha-D-Man-(1-&gt;6)]-beta-D-Man-(1-&gt;4)-beta-D-GlcNAc-(1-&gt;4)-beta-D-GlcNAc}-L-asparaginyl-[protein] + UDP-N-acetyl-alpha-D-glucosamine = N(4)-{beta-D-GlcNAc-(1-&gt;2)-alpha-D-Man-(1-&gt;3)-[beta-D-GlcNAc-(1-&gt;2)-alpha-D-Man-(1-&gt;6)]-beta-D-Man-(1-&gt;4)-beta-D-GlcNAc-(1-&gt;4)-beta-D-GlcNAc}-L-asparaginyl-[protein] + UDP + H(+)</text>
        <dbReference type="Rhea" id="RHEA:12941"/>
        <dbReference type="Rhea" id="RHEA-COMP:13526"/>
        <dbReference type="Rhea" id="RHEA-COMP:14369"/>
        <dbReference type="ChEBI" id="CHEBI:15378"/>
        <dbReference type="ChEBI" id="CHEBI:57705"/>
        <dbReference type="ChEBI" id="CHEBI:58223"/>
        <dbReference type="ChEBI" id="CHEBI:60615"/>
        <dbReference type="ChEBI" id="CHEBI:60651"/>
        <dbReference type="EC" id="2.4.1.143"/>
    </reaction>
</comment>
<dbReference type="PANTHER" id="PTHR12871">
    <property type="entry name" value="BETA-1,2-N-ACETYLGLUCOSAMINYLTRANSFERASE II"/>
    <property type="match status" value="1"/>
</dbReference>
<evidence type="ECO:0000256" key="7">
    <source>
        <dbReference type="ARBA" id="ARBA00022676"/>
    </source>
</evidence>
<dbReference type="Pfam" id="PF05060">
    <property type="entry name" value="MGAT2"/>
    <property type="match status" value="1"/>
</dbReference>
<keyword evidence="17 24" id="KW-0464">Manganese</keyword>
<evidence type="ECO:0000256" key="5">
    <source>
        <dbReference type="ARBA" id="ARBA00012613"/>
    </source>
</evidence>
<evidence type="ECO:0000256" key="1">
    <source>
        <dbReference type="ARBA" id="ARBA00001936"/>
    </source>
</evidence>
<evidence type="ECO:0000256" key="17">
    <source>
        <dbReference type="ARBA" id="ARBA00023211"/>
    </source>
</evidence>
<evidence type="ECO:0000256" key="22">
    <source>
        <dbReference type="ARBA" id="ARBA00093257"/>
    </source>
</evidence>
<keyword evidence="11" id="KW-0735">Signal-anchor</keyword>
<dbReference type="InterPro" id="IPR007754">
    <property type="entry name" value="GlcNAc_II"/>
</dbReference>
<evidence type="ECO:0000256" key="21">
    <source>
        <dbReference type="ARBA" id="ARBA00032915"/>
    </source>
</evidence>
<evidence type="ECO:0000256" key="2">
    <source>
        <dbReference type="ARBA" id="ARBA00004323"/>
    </source>
</evidence>
<evidence type="ECO:0000256" key="4">
    <source>
        <dbReference type="ARBA" id="ARBA00011011"/>
    </source>
</evidence>
<evidence type="ECO:0000256" key="25">
    <source>
        <dbReference type="PIRSR" id="PIRSR607754-3"/>
    </source>
</evidence>
<evidence type="ECO:0000256" key="20">
    <source>
        <dbReference type="ARBA" id="ARBA00032552"/>
    </source>
</evidence>
<keyword evidence="15 25" id="KW-1015">Disulfide bond</keyword>
<dbReference type="EC" id="2.4.1.143" evidence="5"/>
<keyword evidence="12" id="KW-1133">Transmembrane helix</keyword>
<feature type="disulfide bond" evidence="25">
    <location>
        <begin position="152"/>
        <end position="166"/>
    </location>
</feature>
<reference evidence="28" key="1">
    <citation type="submission" date="2022-11" db="UniProtKB">
        <authorList>
            <consortium name="WormBaseParasite"/>
        </authorList>
    </citation>
    <scope>IDENTIFICATION</scope>
</reference>
<dbReference type="GO" id="GO:0008455">
    <property type="term" value="F:alpha-1,6-mannosylglycoprotein 2-beta-N-acetylglucosaminyltransferase activity"/>
    <property type="evidence" value="ECO:0007669"/>
    <property type="project" value="UniProtKB-EC"/>
</dbReference>
<evidence type="ECO:0000256" key="23">
    <source>
        <dbReference type="PIRSR" id="PIRSR607754-1"/>
    </source>
</evidence>
<evidence type="ECO:0000256" key="10">
    <source>
        <dbReference type="ARBA" id="ARBA00022723"/>
    </source>
</evidence>
<dbReference type="GO" id="GO:0000139">
    <property type="term" value="C:Golgi membrane"/>
    <property type="evidence" value="ECO:0007669"/>
    <property type="project" value="UniProtKB-SubCell"/>
</dbReference>
<proteinExistence type="inferred from homology"/>
<keyword evidence="13" id="KW-0333">Golgi apparatus</keyword>
<evidence type="ECO:0000256" key="26">
    <source>
        <dbReference type="SAM" id="MobiDB-lite"/>
    </source>
</evidence>
<feature type="binding site" evidence="24">
    <location>
        <position position="331"/>
    </location>
    <ligand>
        <name>Mn(2+)</name>
        <dbReference type="ChEBI" id="CHEBI:29035"/>
    </ligand>
</feature>
<comment type="cofactor">
    <cofactor evidence="1 24">
        <name>Mn(2+)</name>
        <dbReference type="ChEBI" id="CHEBI:29035"/>
    </cofactor>
</comment>
<evidence type="ECO:0000256" key="16">
    <source>
        <dbReference type="ARBA" id="ARBA00023180"/>
    </source>
</evidence>
<evidence type="ECO:0000256" key="11">
    <source>
        <dbReference type="ARBA" id="ARBA00022968"/>
    </source>
</evidence>
<keyword evidence="8" id="KW-0808">Transferase</keyword>
<keyword evidence="9" id="KW-0812">Transmembrane</keyword>
<evidence type="ECO:0000256" key="3">
    <source>
        <dbReference type="ARBA" id="ARBA00004922"/>
    </source>
</evidence>
<evidence type="ECO:0000256" key="14">
    <source>
        <dbReference type="ARBA" id="ARBA00023136"/>
    </source>
</evidence>
<comment type="subcellular location">
    <subcellularLocation>
        <location evidence="2">Golgi apparatus membrane</location>
        <topology evidence="2">Single-pass type II membrane protein</topology>
    </subcellularLocation>
</comment>
<evidence type="ECO:0000256" key="15">
    <source>
        <dbReference type="ARBA" id="ARBA00023157"/>
    </source>
</evidence>